<keyword evidence="1" id="KW-0812">Transmembrane</keyword>
<name>A0A193BW55_AMYOR</name>
<keyword evidence="3" id="KW-1185">Reference proteome</keyword>
<keyword evidence="1" id="KW-1133">Transmembrane helix</keyword>
<evidence type="ECO:0000313" key="2">
    <source>
        <dbReference type="EMBL" id="ANN16466.1"/>
    </source>
</evidence>
<dbReference type="EMBL" id="CP016174">
    <property type="protein sequence ID" value="ANN16466.1"/>
    <property type="molecule type" value="Genomic_DNA"/>
</dbReference>
<dbReference type="RefSeq" id="WP_037304164.1">
    <property type="nucleotide sequence ID" value="NZ_CP016174.1"/>
</dbReference>
<evidence type="ECO:0000313" key="3">
    <source>
        <dbReference type="Proteomes" id="UP000093695"/>
    </source>
</evidence>
<dbReference type="KEGG" id="aori:SD37_12930"/>
<keyword evidence="1" id="KW-0472">Membrane</keyword>
<reference evidence="2 3" key="1">
    <citation type="journal article" date="2015" name="Genome Announc.">
        <title>Draft Genome Sequence of Norvancomycin-Producing Strain Amycolatopsis orientalis CPCC200066.</title>
        <authorList>
            <person name="Lei X."/>
            <person name="Yuan F."/>
            <person name="Shi Y."/>
            <person name="Li X."/>
            <person name="Wang L."/>
            <person name="Hong B."/>
        </authorList>
    </citation>
    <scope>NUCLEOTIDE SEQUENCE [LARGE SCALE GENOMIC DNA]</scope>
    <source>
        <strain evidence="2 3">B-37</strain>
    </source>
</reference>
<dbReference type="Proteomes" id="UP000093695">
    <property type="component" value="Chromosome"/>
</dbReference>
<organism evidence="2 3">
    <name type="scientific">Amycolatopsis orientalis</name>
    <name type="common">Nocardia orientalis</name>
    <dbReference type="NCBI Taxonomy" id="31958"/>
    <lineage>
        <taxon>Bacteria</taxon>
        <taxon>Bacillati</taxon>
        <taxon>Actinomycetota</taxon>
        <taxon>Actinomycetes</taxon>
        <taxon>Pseudonocardiales</taxon>
        <taxon>Pseudonocardiaceae</taxon>
        <taxon>Amycolatopsis</taxon>
    </lineage>
</organism>
<gene>
    <name evidence="2" type="ORF">SD37_12930</name>
</gene>
<evidence type="ECO:0000256" key="1">
    <source>
        <dbReference type="SAM" id="Phobius"/>
    </source>
</evidence>
<protein>
    <submittedName>
        <fullName evidence="2">Uncharacterized protein</fullName>
    </submittedName>
</protein>
<feature type="transmembrane region" description="Helical" evidence="1">
    <location>
        <begin position="41"/>
        <end position="62"/>
    </location>
</feature>
<proteinExistence type="predicted"/>
<accession>A0A193BW55</accession>
<dbReference type="AlphaFoldDB" id="A0A193BW55"/>
<sequence length="72" mass="7495">MSTEPRRRSRAKLVLAVLTFVLVLSAQPGESGALGKEDAVLSGLGFAISGTSRVFAFVWHALSSAAMSCAGR</sequence>